<comment type="caution">
    <text evidence="4">The sequence shown here is derived from an EMBL/GenBank/DDBJ whole genome shotgun (WGS) entry which is preliminary data.</text>
</comment>
<sequence>MVPYFQRNIGHNAARMNQVSTSPQSRIIVCTVSSGQSALTGVCMSDYIQFVDNRKQSLGDILRQIAASGKYQDLSIVTGYWDMAGTTKLIDLIKDYRSVRILIGAEPYSNRRLNLTNIYKDFPDADIAADLKNLENLPEDQIALYRRTAHILAMMIREHRLEVRICRRPFIHAKEYVFGSYDTSGAIGIIGSSNFTGRGLSDIATGGNAELNYLEDNEPIVLYQPHNEQQQYGHLSWFDAMWNLPEVQPWTGDFQEILSNSPVGNRTYGPYDVYIKALTCLFPDELAPSLDDEHSNDDVLYTYQKRNAGLLISKLHKNGTAILADSVGLGKTVTAGAVIRHYHDNGKRNIVILPPAKLKGQWRRDLKEFFNLNDNDYSLISQQDIPAIQQITELYKRSYPADLIVIDEAHNLRNERSERFKTVLNLVSSNPDAKVLLLTATPINNGFKDLVSQLELGLGGRLQSGIMVTYQNPTDSTPTRTQDFFDFLKELDTRRKTAERKGAHFDWEDYRQPLSQGISHFVVRSTRQGVQEEAALQGSGDEVGFPGNVFHTIDYAFPQTADEQVRAALSKHADMFEGLNPFAVDEDALADKTQRILHPIDIVNRDPDKYIGEKTSENSLVRDVVSLVSLMGFPAYRSVLYRREYRTMSVERLGLADVSEDVLTELRSAMTIHNILQTIWMKRLESSLSAFVESVKRYRKRLKRFDSWLDRGYVVETTSLSILDDDDEEQSTIPFWDDPERDTDNDLDALGVAYDKADGGAFDIAGLRKDIQRDYVIADVLIEGLTACITGDMDAKIDAFASQFTQTLHDGRFGGKVLIFSAYADTIDYLRRRLPEILEYSIPDFRRKSAFLTAQASDLEGVVGRFSPHSKKHVLDKDERELDYLFTTDVLSEGQNLQDAAILINYDLHWNPVRMVQRNGRINRLGSKFKQVLIGNMAPTDDLEYYLGLLSRLQGKIDTIKNSIGTDQGILTSSDENPIEYIQDLYSGDDEKIQNVMDSVDSDNDLLSWRDRHVYALREFLGRASENEKSRVVSMPSGKWNFLPASAGMPHTVLTLCEQKNGVGNGRNYRFVRVDTTGKQPTAALTNEQALDLLQTTPDDNARRVDNVDIDRKSIESQVLVMAGARKQGKPVGRFRPKSADALYLGLLQKQLGSKSLLADLGKVQGLVQARQQYDKLMKRLKNEAKHVAKPDDLIISDRLLKDWRVLLDSDIQEKTSSQGRWRCVFSSMSATF</sequence>
<gene>
    <name evidence="4" type="ORF">GFD18_01285</name>
</gene>
<dbReference type="InterPro" id="IPR006935">
    <property type="entry name" value="Helicase/UvrB_N"/>
</dbReference>
<dbReference type="Proteomes" id="UP000475155">
    <property type="component" value="Unassembled WGS sequence"/>
</dbReference>
<dbReference type="SMART" id="SM00382">
    <property type="entry name" value="AAA"/>
    <property type="match status" value="1"/>
</dbReference>
<evidence type="ECO:0000259" key="3">
    <source>
        <dbReference type="PROSITE" id="PS51194"/>
    </source>
</evidence>
<dbReference type="CDD" id="cd18793">
    <property type="entry name" value="SF2_C_SNF"/>
    <property type="match status" value="1"/>
</dbReference>
<dbReference type="Gene3D" id="3.40.50.10810">
    <property type="entry name" value="Tandem AAA-ATPase domain"/>
    <property type="match status" value="1"/>
</dbReference>
<keyword evidence="1" id="KW-0378">Hydrolase</keyword>
<organism evidence="4 5">
    <name type="scientific">Bifidobacterium saimiriisciurei</name>
    <dbReference type="NCBI Taxonomy" id="2661627"/>
    <lineage>
        <taxon>Bacteria</taxon>
        <taxon>Bacillati</taxon>
        <taxon>Actinomycetota</taxon>
        <taxon>Actinomycetes</taxon>
        <taxon>Bifidobacteriales</taxon>
        <taxon>Bifidobacteriaceae</taxon>
        <taxon>Bifidobacterium</taxon>
    </lineage>
</organism>
<dbReference type="PANTHER" id="PTHR45766">
    <property type="entry name" value="DNA ANNEALING HELICASE AND ENDONUCLEASE ZRANB3 FAMILY MEMBER"/>
    <property type="match status" value="1"/>
</dbReference>
<dbReference type="Pfam" id="PF00271">
    <property type="entry name" value="Helicase_C"/>
    <property type="match status" value="1"/>
</dbReference>
<keyword evidence="4" id="KW-0347">Helicase</keyword>
<proteinExistence type="predicted"/>
<dbReference type="InterPro" id="IPR014001">
    <property type="entry name" value="Helicase_ATP-bd"/>
</dbReference>
<reference evidence="4 5" key="1">
    <citation type="submission" date="2019-10" db="EMBL/GenBank/DDBJ databases">
        <title>Bifidobacterium from non-human primates.</title>
        <authorList>
            <person name="Modesto M."/>
        </authorList>
    </citation>
    <scope>NUCLEOTIDE SEQUENCE [LARGE SCALE GENOMIC DNA]</scope>
    <source>
        <strain evidence="4 5">SMA1</strain>
    </source>
</reference>
<dbReference type="InterPro" id="IPR038718">
    <property type="entry name" value="SNF2-like_sf"/>
</dbReference>
<dbReference type="Gene3D" id="3.40.50.300">
    <property type="entry name" value="P-loop containing nucleotide triphosphate hydrolases"/>
    <property type="match status" value="1"/>
</dbReference>
<dbReference type="SMART" id="SM00490">
    <property type="entry name" value="HELICc"/>
    <property type="match status" value="1"/>
</dbReference>
<keyword evidence="4" id="KW-0547">Nucleotide-binding</keyword>
<protein>
    <submittedName>
        <fullName evidence="4">Helicase</fullName>
    </submittedName>
</protein>
<dbReference type="Pfam" id="PF04851">
    <property type="entry name" value="ResIII"/>
    <property type="match status" value="1"/>
</dbReference>
<dbReference type="PANTHER" id="PTHR45766:SF6">
    <property type="entry name" value="SWI_SNF-RELATED MATRIX-ASSOCIATED ACTIN-DEPENDENT REGULATOR OF CHROMATIN SUBFAMILY A-LIKE PROTEIN 1"/>
    <property type="match status" value="1"/>
</dbReference>
<evidence type="ECO:0000313" key="4">
    <source>
        <dbReference type="EMBL" id="NEH10739.1"/>
    </source>
</evidence>
<dbReference type="InterPro" id="IPR001650">
    <property type="entry name" value="Helicase_C-like"/>
</dbReference>
<evidence type="ECO:0000259" key="2">
    <source>
        <dbReference type="PROSITE" id="PS51192"/>
    </source>
</evidence>
<feature type="domain" description="Helicase C-terminal" evidence="3">
    <location>
        <begin position="803"/>
        <end position="968"/>
    </location>
</feature>
<dbReference type="SMART" id="SM00487">
    <property type="entry name" value="DEXDc"/>
    <property type="match status" value="1"/>
</dbReference>
<evidence type="ECO:0000256" key="1">
    <source>
        <dbReference type="ARBA" id="ARBA00022801"/>
    </source>
</evidence>
<dbReference type="PROSITE" id="PS51192">
    <property type="entry name" value="HELICASE_ATP_BIND_1"/>
    <property type="match status" value="1"/>
</dbReference>
<dbReference type="GO" id="GO:0004386">
    <property type="term" value="F:helicase activity"/>
    <property type="evidence" value="ECO:0007669"/>
    <property type="project" value="UniProtKB-KW"/>
</dbReference>
<name>A0ABX0C6B3_9BIFI</name>
<accession>A0ABX0C6B3</accession>
<dbReference type="PROSITE" id="PS51194">
    <property type="entry name" value="HELICASE_CTER"/>
    <property type="match status" value="1"/>
</dbReference>
<feature type="domain" description="Helicase ATP-binding" evidence="2">
    <location>
        <begin position="312"/>
        <end position="460"/>
    </location>
</feature>
<dbReference type="EMBL" id="WHZU01000002">
    <property type="protein sequence ID" value="NEH10739.1"/>
    <property type="molecule type" value="Genomic_DNA"/>
</dbReference>
<dbReference type="InterPro" id="IPR049730">
    <property type="entry name" value="SNF2/RAD54-like_C"/>
</dbReference>
<keyword evidence="4" id="KW-0067">ATP-binding</keyword>
<dbReference type="Gene3D" id="3.30.870.10">
    <property type="entry name" value="Endonuclease Chain A"/>
    <property type="match status" value="1"/>
</dbReference>
<dbReference type="InterPro" id="IPR003593">
    <property type="entry name" value="AAA+_ATPase"/>
</dbReference>
<dbReference type="SUPFAM" id="SSF52540">
    <property type="entry name" value="P-loop containing nucleoside triphosphate hydrolases"/>
    <property type="match status" value="1"/>
</dbReference>
<keyword evidence="5" id="KW-1185">Reference proteome</keyword>
<dbReference type="InterPro" id="IPR027417">
    <property type="entry name" value="P-loop_NTPase"/>
</dbReference>
<evidence type="ECO:0000313" key="5">
    <source>
        <dbReference type="Proteomes" id="UP000475155"/>
    </source>
</evidence>